<feature type="chain" id="PRO_5007281359" evidence="1">
    <location>
        <begin position="18"/>
        <end position="168"/>
    </location>
</feature>
<feature type="signal peptide" evidence="1">
    <location>
        <begin position="1"/>
        <end position="17"/>
    </location>
</feature>
<evidence type="ECO:0000256" key="1">
    <source>
        <dbReference type="SAM" id="SignalP"/>
    </source>
</evidence>
<dbReference type="AlphaFoldDB" id="A0A127ZJ06"/>
<proteinExistence type="predicted"/>
<keyword evidence="1" id="KW-0732">Signal</keyword>
<reference evidence="2" key="1">
    <citation type="submission" date="2014-06" db="EMBL/GenBank/DDBJ databases">
        <authorList>
            <person name="Ju J."/>
            <person name="Zhang J."/>
        </authorList>
    </citation>
    <scope>NUCLEOTIDE SEQUENCE</scope>
    <source>
        <strain evidence="2">SscI8</strain>
    </source>
</reference>
<gene>
    <name evidence="2" type="ORF">SPSC_05326</name>
</gene>
<protein>
    <submittedName>
        <fullName evidence="2">Uncharacterized protein</fullName>
    </submittedName>
</protein>
<sequence length="168" mass="19203">MSRLFAFFSIALPFCAAAVAQLGGRHRRGLERRTRNPDERIVSGIPLASGRIVRGRAMPGLWSHYLHHRETQFISPFDGNRVNPQKLQALKEHVSRMENIRIATSNDPRINEEGRQSISQRFNNWSEMSINEENPNSLHHASLAFQQDLIKLGKLHAVLRELDPQLHA</sequence>
<dbReference type="OrthoDB" id="10542745at2759"/>
<evidence type="ECO:0000313" key="2">
    <source>
        <dbReference type="EMBL" id="CDU25433.1"/>
    </source>
</evidence>
<accession>A0A127ZJ06</accession>
<name>A0A127ZJ06_9BASI</name>
<dbReference type="EMBL" id="LK056686">
    <property type="protein sequence ID" value="CDU25433.1"/>
    <property type="molecule type" value="Genomic_DNA"/>
</dbReference>
<organism evidence="2">
    <name type="scientific">Sporisorium scitamineum</name>
    <dbReference type="NCBI Taxonomy" id="49012"/>
    <lineage>
        <taxon>Eukaryota</taxon>
        <taxon>Fungi</taxon>
        <taxon>Dikarya</taxon>
        <taxon>Basidiomycota</taxon>
        <taxon>Ustilaginomycotina</taxon>
        <taxon>Ustilaginomycetes</taxon>
        <taxon>Ustilaginales</taxon>
        <taxon>Ustilaginaceae</taxon>
        <taxon>Sporisorium</taxon>
    </lineage>
</organism>